<name>A0A0G1BNE6_9BACT</name>
<organism evidence="1 2">
    <name type="scientific">Candidatus Azambacteria bacterium GW2011_GWA2_42_9</name>
    <dbReference type="NCBI Taxonomy" id="1618613"/>
    <lineage>
        <taxon>Bacteria</taxon>
        <taxon>Candidatus Azamiibacteriota</taxon>
    </lineage>
</organism>
<dbReference type="Proteomes" id="UP000034563">
    <property type="component" value="Unassembled WGS sequence"/>
</dbReference>
<reference evidence="1 2" key="1">
    <citation type="journal article" date="2015" name="Nature">
        <title>rRNA introns, odd ribosomes, and small enigmatic genomes across a large radiation of phyla.</title>
        <authorList>
            <person name="Brown C.T."/>
            <person name="Hug L.A."/>
            <person name="Thomas B.C."/>
            <person name="Sharon I."/>
            <person name="Castelle C.J."/>
            <person name="Singh A."/>
            <person name="Wilkins M.J."/>
            <person name="Williams K.H."/>
            <person name="Banfield J.F."/>
        </authorList>
    </citation>
    <scope>NUCLEOTIDE SEQUENCE [LARGE SCALE GENOMIC DNA]</scope>
</reference>
<feature type="non-terminal residue" evidence="1">
    <location>
        <position position="1"/>
    </location>
</feature>
<evidence type="ECO:0000313" key="1">
    <source>
        <dbReference type="EMBL" id="KKS74915.1"/>
    </source>
</evidence>
<dbReference type="AlphaFoldDB" id="A0A0G1BNE6"/>
<dbReference type="EMBL" id="LCEQ01000024">
    <property type="protein sequence ID" value="KKS74915.1"/>
    <property type="molecule type" value="Genomic_DNA"/>
</dbReference>
<gene>
    <name evidence="1" type="ORF">UV48_C0024G0001</name>
</gene>
<accession>A0A0G1BNE6</accession>
<evidence type="ECO:0000313" key="2">
    <source>
        <dbReference type="Proteomes" id="UP000034563"/>
    </source>
</evidence>
<comment type="caution">
    <text evidence="1">The sequence shown here is derived from an EMBL/GenBank/DDBJ whole genome shotgun (WGS) entry which is preliminary data.</text>
</comment>
<sequence>ESATFYEKTLWMPDPKAFWVSALNLEKNFDAIKYLNSLKPGAIIFP</sequence>
<protein>
    <submittedName>
        <fullName evidence="1">Uncharacterized protein</fullName>
    </submittedName>
</protein>
<proteinExistence type="predicted"/>